<name>U2KPC0_9BACT</name>
<feature type="transmembrane region" description="Helical" evidence="1">
    <location>
        <begin position="147"/>
        <end position="172"/>
    </location>
</feature>
<proteinExistence type="predicted"/>
<protein>
    <submittedName>
        <fullName evidence="2">Putative membrane protein</fullName>
    </submittedName>
</protein>
<dbReference type="Proteomes" id="UP000017023">
    <property type="component" value="Unassembled WGS sequence"/>
</dbReference>
<feature type="transmembrane region" description="Helical" evidence="1">
    <location>
        <begin position="34"/>
        <end position="54"/>
    </location>
</feature>
<dbReference type="EMBL" id="AWGW01000021">
    <property type="protein sequence ID" value="ERK00357.1"/>
    <property type="molecule type" value="Genomic_DNA"/>
</dbReference>
<dbReference type="RefSeq" id="WP_021825618.1">
    <property type="nucleotide sequence ID" value="NZ_AWGW01000021.1"/>
</dbReference>
<evidence type="ECO:0000256" key="1">
    <source>
        <dbReference type="SAM" id="Phobius"/>
    </source>
</evidence>
<feature type="transmembrane region" description="Helical" evidence="1">
    <location>
        <begin position="66"/>
        <end position="85"/>
    </location>
</feature>
<dbReference type="PATRIC" id="fig|1395125.3.peg.1505"/>
<feature type="transmembrane region" description="Helical" evidence="1">
    <location>
        <begin position="106"/>
        <end position="127"/>
    </location>
</feature>
<sequence>MEKNIYKNRSISACIKSSFDELIMNFTTIFKKTWIGNLVWTISTTFILLIFAQLGRMLIKNEPLSLLTMLLLLCAFILYCLTSIYMSSKNIVYLIELPLKTVLKRISVTTLIAIIVSIAVLLLPFIVSDIVTHWLITSKVTSVLTAIILNIVLLGVLFILIFIFVLPLNYSLTHYICNIKSKFKDIFCQGYHTGLRYWGKLFLSQMLTTLCCFIPILILGLPLFILFAAYGVNLHNMIYMGDPDKLPGCFTLLMIVSTIIISFLLSYVYTFIIFVNIHTFGAINQQEKGDKKFVTAEKTAHELTGK</sequence>
<evidence type="ECO:0000313" key="3">
    <source>
        <dbReference type="Proteomes" id="UP000017023"/>
    </source>
</evidence>
<evidence type="ECO:0000313" key="2">
    <source>
        <dbReference type="EMBL" id="ERK00357.1"/>
    </source>
</evidence>
<feature type="transmembrane region" description="Helical" evidence="1">
    <location>
        <begin position="206"/>
        <end position="230"/>
    </location>
</feature>
<dbReference type="GeneID" id="78498058"/>
<reference evidence="2 3" key="1">
    <citation type="submission" date="2013-08" db="EMBL/GenBank/DDBJ databases">
        <authorList>
            <person name="Durkin A.S."/>
            <person name="Haft D.R."/>
            <person name="McCorrison J."/>
            <person name="Torralba M."/>
            <person name="Gillis M."/>
            <person name="Haft D.H."/>
            <person name="Methe B."/>
            <person name="Sutton G."/>
            <person name="Nelson K.E."/>
        </authorList>
    </citation>
    <scope>NUCLEOTIDE SEQUENCE [LARGE SCALE GENOMIC DNA]</scope>
    <source>
        <strain evidence="2 3">F0493</strain>
    </source>
</reference>
<dbReference type="AlphaFoldDB" id="U2KPC0"/>
<accession>U2KPC0</accession>
<organism evidence="2 3">
    <name type="scientific">Segatella salivae F0493</name>
    <dbReference type="NCBI Taxonomy" id="1395125"/>
    <lineage>
        <taxon>Bacteria</taxon>
        <taxon>Pseudomonadati</taxon>
        <taxon>Bacteroidota</taxon>
        <taxon>Bacteroidia</taxon>
        <taxon>Bacteroidales</taxon>
        <taxon>Prevotellaceae</taxon>
        <taxon>Segatella</taxon>
    </lineage>
</organism>
<keyword evidence="1" id="KW-0812">Transmembrane</keyword>
<feature type="transmembrane region" description="Helical" evidence="1">
    <location>
        <begin position="250"/>
        <end position="275"/>
    </location>
</feature>
<keyword evidence="1" id="KW-0472">Membrane</keyword>
<keyword evidence="1" id="KW-1133">Transmembrane helix</keyword>
<comment type="caution">
    <text evidence="2">The sequence shown here is derived from an EMBL/GenBank/DDBJ whole genome shotgun (WGS) entry which is preliminary data.</text>
</comment>
<gene>
    <name evidence="2" type="ORF">HMPREF9145_2293</name>
</gene>